<proteinExistence type="predicted"/>
<accession>A0AC35GT52</accession>
<reference evidence="2" key="1">
    <citation type="submission" date="2022-11" db="UniProtKB">
        <authorList>
            <consortium name="WormBaseParasite"/>
        </authorList>
    </citation>
    <scope>IDENTIFICATION</scope>
</reference>
<dbReference type="Proteomes" id="UP000887580">
    <property type="component" value="Unplaced"/>
</dbReference>
<protein>
    <submittedName>
        <fullName evidence="2">UBX domain-containing protein</fullName>
    </submittedName>
</protein>
<organism evidence="1 2">
    <name type="scientific">Panagrolaimus sp. PS1159</name>
    <dbReference type="NCBI Taxonomy" id="55785"/>
    <lineage>
        <taxon>Eukaryota</taxon>
        <taxon>Metazoa</taxon>
        <taxon>Ecdysozoa</taxon>
        <taxon>Nematoda</taxon>
        <taxon>Chromadorea</taxon>
        <taxon>Rhabditida</taxon>
        <taxon>Tylenchina</taxon>
        <taxon>Panagrolaimomorpha</taxon>
        <taxon>Panagrolaimoidea</taxon>
        <taxon>Panagrolaimidae</taxon>
        <taxon>Panagrolaimus</taxon>
    </lineage>
</organism>
<name>A0AC35GT52_9BILA</name>
<sequence length="933" mass="109242">MTSEITNSEIIAQIEHSQTFELISIRMAINDHKILKQYLSVPMVYQNYERCWVFLQYAAVYGYRLELIEYNIFPKIFQVINKQQFSTEGERIASWALSALQALLTLDTSKVFGEDPPPSEENKFQLSQQQFVKTFGIFTKLVEKKMEPLRTTRNMTIEEVQKRYDEILQYPKEFFNVTDIAKKNEKTFEDLDPRQAHFFTVELFRQLYKSLAFYFADHVIENHQTFMSRESDPQIIITAKIKVWQRVLHLCEESESLYKNILAKTDIKKWVMEMLKLPNSPYFIDALELSNSILNGDYHADIRKKLAEEISSKEIQRNKINTLDDVKRQERREKLLLHYGDFCLDLIEAGHVQRIIDIFIDRHFDIPFKATVFVSHIERLLHYGVEEDDRTLCLDIFIKKRHKIISKLCELFRRLYKAEDIEIRKSKHLMAASALLISELVYYFYANDKQNFYQSCKESGKILYECEAWINLMPIFGITVRDILERRRDILERRRNRQDNDEDDENIFRPRIILSFIYNIAMTSEITNSEIIAQTGMQNRVAELRDTDTGNWDLMILSEKKFITIKKDEVNIRRCAFIYAKYVLPEIIESKKKVHLNLKESFAAELEFFKGIFKKHVGEVSSEVKEKELIEGWINAEEARQKHLGKLEDQITGPKELKVGNIINANVASTSSKLYSNEFAVNDLHVYCTGHSLLDGIKVSYTNRKIDLFKTLKEKCGNGTALALTICIERSCGKNEPAIKFLNLIRKISKNEGNNHLELKIQNASVMVENEAMLVANSEIIECKEAEKCLKFIESINNKNEFVWHYDHTFKLVENGIPLQECRLPSIFFDKKKEQMSSTALPIRILKEKRRLYSFANFSLIRVKLQDGRLFQAVFHKSSTLNDIGAELDLLFLNVLNLDPLYCVYDENDKEIKDMSKSLDKFGFYPAIMLTLV</sequence>
<dbReference type="WBParaSite" id="PS1159_v2.g85.t1">
    <property type="protein sequence ID" value="PS1159_v2.g85.t1"/>
    <property type="gene ID" value="PS1159_v2.g85"/>
</dbReference>
<evidence type="ECO:0000313" key="2">
    <source>
        <dbReference type="WBParaSite" id="PS1159_v2.g85.t1"/>
    </source>
</evidence>
<evidence type="ECO:0000313" key="1">
    <source>
        <dbReference type="Proteomes" id="UP000887580"/>
    </source>
</evidence>